<dbReference type="SUPFAM" id="SSF56954">
    <property type="entry name" value="Outer membrane efflux proteins (OEP)"/>
    <property type="match status" value="1"/>
</dbReference>
<organism evidence="8 9">
    <name type="scientific">Flavobacterium fontis</name>
    <dbReference type="NCBI Taxonomy" id="1124188"/>
    <lineage>
        <taxon>Bacteria</taxon>
        <taxon>Pseudomonadati</taxon>
        <taxon>Bacteroidota</taxon>
        <taxon>Flavobacteriia</taxon>
        <taxon>Flavobacteriales</taxon>
        <taxon>Flavobacteriaceae</taxon>
        <taxon>Flavobacterium</taxon>
    </lineage>
</organism>
<dbReference type="Proteomes" id="UP000184147">
    <property type="component" value="Unassembled WGS sequence"/>
</dbReference>
<dbReference type="PANTHER" id="PTHR30026">
    <property type="entry name" value="OUTER MEMBRANE PROTEIN TOLC"/>
    <property type="match status" value="1"/>
</dbReference>
<proteinExistence type="inferred from homology"/>
<evidence type="ECO:0000256" key="2">
    <source>
        <dbReference type="ARBA" id="ARBA00007613"/>
    </source>
</evidence>
<dbReference type="RefSeq" id="WP_073364951.1">
    <property type="nucleotide sequence ID" value="NZ_FQVQ01000017.1"/>
</dbReference>
<dbReference type="EMBL" id="FQVQ01000017">
    <property type="protein sequence ID" value="SHF72780.1"/>
    <property type="molecule type" value="Genomic_DNA"/>
</dbReference>
<evidence type="ECO:0000256" key="5">
    <source>
        <dbReference type="ARBA" id="ARBA00022692"/>
    </source>
</evidence>
<dbReference type="GO" id="GO:0009279">
    <property type="term" value="C:cell outer membrane"/>
    <property type="evidence" value="ECO:0007669"/>
    <property type="project" value="UniProtKB-SubCell"/>
</dbReference>
<evidence type="ECO:0000256" key="7">
    <source>
        <dbReference type="ARBA" id="ARBA00023237"/>
    </source>
</evidence>
<sequence length="435" mass="48781">MRTIYLFLLFFIFQPGIAQPILRLEEALDIALQNNFDIVLAKNNASIASTRNDAGNAGMLPNIMLNVNDINSITNTNQIQGGTERTLNNAKNLVLNFGVALDWTVFDGLRMFARKEQLKKLEAQGKAALQSAILTRVGDIYVAYYDLVQRQQQIKAVDTAIALSKARYTVAENRYKIGKASKLEVLNAQVDLNTDESLQVRQKEQYKAAKINLNVLMARAPELDFQVEESVILEENIDLAAHISLAKSQNPQLIALMLAKNSAELQLKQIRAGRYPTIRVNTGYNIQRTEASLGFITQSQSQGFTYGFSASMPIFQGNQISRDERIAKLEIENAKLTVAQQELLIVGQLQSAYESYLAQKSLATIEANNVTLAAQNLDITLAKFKIGTLTPIEYRTAQQQYIEAKIRHSNALFQAKIFETTLKELSGTLRFWKFY</sequence>
<keyword evidence="3" id="KW-0813">Transport</keyword>
<dbReference type="AlphaFoldDB" id="A0A1M5E0R7"/>
<keyword evidence="5" id="KW-0812">Transmembrane</keyword>
<protein>
    <submittedName>
        <fullName evidence="8">Outer membrane protein TolC</fullName>
    </submittedName>
</protein>
<evidence type="ECO:0000256" key="1">
    <source>
        <dbReference type="ARBA" id="ARBA00004442"/>
    </source>
</evidence>
<dbReference type="GO" id="GO:1990281">
    <property type="term" value="C:efflux pump complex"/>
    <property type="evidence" value="ECO:0007669"/>
    <property type="project" value="TreeGrafter"/>
</dbReference>
<evidence type="ECO:0000313" key="9">
    <source>
        <dbReference type="Proteomes" id="UP000184147"/>
    </source>
</evidence>
<comment type="subcellular location">
    <subcellularLocation>
        <location evidence="1">Cell outer membrane</location>
    </subcellularLocation>
</comment>
<keyword evidence="4" id="KW-1134">Transmembrane beta strand</keyword>
<name>A0A1M5E0R7_9FLAO</name>
<dbReference type="PANTHER" id="PTHR30026:SF20">
    <property type="entry name" value="OUTER MEMBRANE PROTEIN TOLC"/>
    <property type="match status" value="1"/>
</dbReference>
<evidence type="ECO:0000313" key="8">
    <source>
        <dbReference type="EMBL" id="SHF72780.1"/>
    </source>
</evidence>
<dbReference type="GO" id="GO:0015288">
    <property type="term" value="F:porin activity"/>
    <property type="evidence" value="ECO:0007669"/>
    <property type="project" value="TreeGrafter"/>
</dbReference>
<dbReference type="GO" id="GO:0015562">
    <property type="term" value="F:efflux transmembrane transporter activity"/>
    <property type="evidence" value="ECO:0007669"/>
    <property type="project" value="InterPro"/>
</dbReference>
<reference evidence="8 9" key="1">
    <citation type="submission" date="2016-11" db="EMBL/GenBank/DDBJ databases">
        <authorList>
            <person name="Jaros S."/>
            <person name="Januszkiewicz K."/>
            <person name="Wedrychowicz H."/>
        </authorList>
    </citation>
    <scope>NUCLEOTIDE SEQUENCE [LARGE SCALE GENOMIC DNA]</scope>
    <source>
        <strain evidence="8 9">DSM 25660</strain>
    </source>
</reference>
<keyword evidence="7" id="KW-0998">Cell outer membrane</keyword>
<dbReference type="Gene3D" id="1.20.1600.10">
    <property type="entry name" value="Outer membrane efflux proteins (OEP)"/>
    <property type="match status" value="1"/>
</dbReference>
<keyword evidence="9" id="KW-1185">Reference proteome</keyword>
<evidence type="ECO:0000256" key="6">
    <source>
        <dbReference type="ARBA" id="ARBA00023136"/>
    </source>
</evidence>
<evidence type="ECO:0000256" key="3">
    <source>
        <dbReference type="ARBA" id="ARBA00022448"/>
    </source>
</evidence>
<evidence type="ECO:0000256" key="4">
    <source>
        <dbReference type="ARBA" id="ARBA00022452"/>
    </source>
</evidence>
<comment type="similarity">
    <text evidence="2">Belongs to the outer membrane factor (OMF) (TC 1.B.17) family.</text>
</comment>
<dbReference type="InterPro" id="IPR003423">
    <property type="entry name" value="OMP_efflux"/>
</dbReference>
<dbReference type="STRING" id="1124188.SAMN05444377_11718"/>
<dbReference type="OrthoDB" id="9771205at2"/>
<dbReference type="Pfam" id="PF02321">
    <property type="entry name" value="OEP"/>
    <property type="match status" value="2"/>
</dbReference>
<dbReference type="InterPro" id="IPR051906">
    <property type="entry name" value="TolC-like"/>
</dbReference>
<keyword evidence="6" id="KW-0472">Membrane</keyword>
<gene>
    <name evidence="8" type="ORF">SAMN05444377_11718</name>
</gene>
<accession>A0A1M5E0R7</accession>